<dbReference type="AlphaFoldDB" id="A0A0H2TAP8"/>
<dbReference type="Pfam" id="PF10604">
    <property type="entry name" value="Polyketide_cyc2"/>
    <property type="match status" value="1"/>
</dbReference>
<dbReference type="EMBL" id="GL876966">
    <property type="protein sequence ID" value="KLU81140.1"/>
    <property type="molecule type" value="Genomic_DNA"/>
</dbReference>
<reference evidence="2" key="1">
    <citation type="submission" date="2010-05" db="EMBL/GenBank/DDBJ databases">
        <title>The Genome Sequence of Magnaporthe poae strain ATCC 64411.</title>
        <authorList>
            <consortium name="The Broad Institute Genome Sequencing Platform"/>
            <consortium name="Broad Institute Genome Sequencing Center for Infectious Disease"/>
            <person name="Ma L.-J."/>
            <person name="Dead R."/>
            <person name="Young S."/>
            <person name="Zeng Q."/>
            <person name="Koehrsen M."/>
            <person name="Alvarado L."/>
            <person name="Berlin A."/>
            <person name="Chapman S.B."/>
            <person name="Chen Z."/>
            <person name="Freedman E."/>
            <person name="Gellesch M."/>
            <person name="Goldberg J."/>
            <person name="Griggs A."/>
            <person name="Gujja S."/>
            <person name="Heilman E.R."/>
            <person name="Heiman D."/>
            <person name="Hepburn T."/>
            <person name="Howarth C."/>
            <person name="Jen D."/>
            <person name="Larson L."/>
            <person name="Mehta T."/>
            <person name="Neiman D."/>
            <person name="Pearson M."/>
            <person name="Roberts A."/>
            <person name="Saif S."/>
            <person name="Shea T."/>
            <person name="Shenoy N."/>
            <person name="Sisk P."/>
            <person name="Stolte C."/>
            <person name="Sykes S."/>
            <person name="Walk T."/>
            <person name="White J."/>
            <person name="Yandava C."/>
            <person name="Haas B."/>
            <person name="Nusbaum C."/>
            <person name="Birren B."/>
        </authorList>
    </citation>
    <scope>NUCLEOTIDE SEQUENCE</scope>
    <source>
        <strain evidence="2">ATCC 64411</strain>
    </source>
</reference>
<dbReference type="Gene3D" id="3.30.530.20">
    <property type="match status" value="1"/>
</dbReference>
<dbReference type="SUPFAM" id="SSF55961">
    <property type="entry name" value="Bet v1-like"/>
    <property type="match status" value="1"/>
</dbReference>
<feature type="chain" id="PRO_5005202309" description="Coenzyme Q-binding protein COQ10 START domain-containing protein" evidence="1">
    <location>
        <begin position="23"/>
        <end position="134"/>
    </location>
</feature>
<evidence type="ECO:0000256" key="1">
    <source>
        <dbReference type="SAM" id="SignalP"/>
    </source>
</evidence>
<protein>
    <recommendedName>
        <fullName evidence="3">Coenzyme Q-binding protein COQ10 START domain-containing protein</fullName>
    </recommendedName>
</protein>
<feature type="signal peptide" evidence="1">
    <location>
        <begin position="1"/>
        <end position="22"/>
    </location>
</feature>
<dbReference type="InterPro" id="IPR019587">
    <property type="entry name" value="Polyketide_cyclase/dehydratase"/>
</dbReference>
<dbReference type="VEuPathDB" id="FungiDB:MAPG_00235"/>
<feature type="non-terminal residue" evidence="2">
    <location>
        <position position="134"/>
    </location>
</feature>
<organism evidence="2">
    <name type="scientific">Magnaporthiopsis poae (strain ATCC 64411 / 73-15)</name>
    <name type="common">Kentucky bluegrass fungus</name>
    <name type="synonym">Magnaporthe poae</name>
    <dbReference type="NCBI Taxonomy" id="644358"/>
    <lineage>
        <taxon>Eukaryota</taxon>
        <taxon>Fungi</taxon>
        <taxon>Dikarya</taxon>
        <taxon>Ascomycota</taxon>
        <taxon>Pezizomycotina</taxon>
        <taxon>Sordariomycetes</taxon>
        <taxon>Sordariomycetidae</taxon>
        <taxon>Magnaporthales</taxon>
        <taxon>Magnaporthaceae</taxon>
        <taxon>Magnaporthiopsis</taxon>
    </lineage>
</organism>
<reference evidence="2" key="2">
    <citation type="submission" date="2011-03" db="EMBL/GenBank/DDBJ databases">
        <title>Annotation of Magnaporthe poae ATCC 64411.</title>
        <authorList>
            <person name="Ma L.-J."/>
            <person name="Dead R."/>
            <person name="Young S.K."/>
            <person name="Zeng Q."/>
            <person name="Gargeya S."/>
            <person name="Fitzgerald M."/>
            <person name="Haas B."/>
            <person name="Abouelleil A."/>
            <person name="Alvarado L."/>
            <person name="Arachchi H.M."/>
            <person name="Berlin A."/>
            <person name="Brown A."/>
            <person name="Chapman S.B."/>
            <person name="Chen Z."/>
            <person name="Dunbar C."/>
            <person name="Freedman E."/>
            <person name="Gearin G."/>
            <person name="Gellesch M."/>
            <person name="Goldberg J."/>
            <person name="Griggs A."/>
            <person name="Gujja S."/>
            <person name="Heiman D."/>
            <person name="Howarth C."/>
            <person name="Larson L."/>
            <person name="Lui A."/>
            <person name="MacDonald P.J.P."/>
            <person name="Mehta T."/>
            <person name="Montmayeur A."/>
            <person name="Murphy C."/>
            <person name="Neiman D."/>
            <person name="Pearson M."/>
            <person name="Priest M."/>
            <person name="Roberts A."/>
            <person name="Saif S."/>
            <person name="Shea T."/>
            <person name="Shenoy N."/>
            <person name="Sisk P."/>
            <person name="Stolte C."/>
            <person name="Sykes S."/>
            <person name="Yandava C."/>
            <person name="Wortman J."/>
            <person name="Nusbaum C."/>
            <person name="Birren B."/>
        </authorList>
    </citation>
    <scope>NUCLEOTIDE SEQUENCE</scope>
    <source>
        <strain evidence="2">ATCC 64411</strain>
    </source>
</reference>
<dbReference type="OrthoDB" id="509124at2759"/>
<name>A0A0H2TAP8_MAGP6</name>
<sequence>MRFSNALHPLALCAVVNGSACAVTGNHPTRSPNTIDWASLRCGSEGDANLPTPTYGTEKAVFQVRSQVVITASPATIYNTLLDFQSYHRWNSFVVDVTLPPDVVTTPDDLYIGAVTTFTTQGILPPMNTTSIEI</sequence>
<dbReference type="InterPro" id="IPR023393">
    <property type="entry name" value="START-like_dom_sf"/>
</dbReference>
<accession>A0A0H2TAP8</accession>
<keyword evidence="1" id="KW-0732">Signal</keyword>
<proteinExistence type="predicted"/>
<evidence type="ECO:0000313" key="2">
    <source>
        <dbReference type="EMBL" id="KLU81140.1"/>
    </source>
</evidence>
<gene>
    <name evidence="2" type="ORF">MAPG_00235</name>
</gene>
<evidence type="ECO:0008006" key="3">
    <source>
        <dbReference type="Google" id="ProtNLM"/>
    </source>
</evidence>